<dbReference type="AlphaFoldDB" id="A0A5J4T4F6"/>
<feature type="non-terminal residue" evidence="1">
    <location>
        <position position="330"/>
    </location>
</feature>
<gene>
    <name evidence="1" type="ORF">EZS28_051346</name>
</gene>
<organism evidence="1 2">
    <name type="scientific">Streblomastix strix</name>
    <dbReference type="NCBI Taxonomy" id="222440"/>
    <lineage>
        <taxon>Eukaryota</taxon>
        <taxon>Metamonada</taxon>
        <taxon>Preaxostyla</taxon>
        <taxon>Oxymonadida</taxon>
        <taxon>Streblomastigidae</taxon>
        <taxon>Streblomastix</taxon>
    </lineage>
</organism>
<dbReference type="Proteomes" id="UP000324800">
    <property type="component" value="Unassembled WGS sequence"/>
</dbReference>
<proteinExistence type="predicted"/>
<evidence type="ECO:0000313" key="2">
    <source>
        <dbReference type="Proteomes" id="UP000324800"/>
    </source>
</evidence>
<name>A0A5J4T4F6_9EUKA</name>
<dbReference type="EMBL" id="SNRW01038696">
    <property type="protein sequence ID" value="KAA6353127.1"/>
    <property type="molecule type" value="Genomic_DNA"/>
</dbReference>
<evidence type="ECO:0000313" key="1">
    <source>
        <dbReference type="EMBL" id="KAA6353127.1"/>
    </source>
</evidence>
<feature type="non-terminal residue" evidence="1">
    <location>
        <position position="1"/>
    </location>
</feature>
<accession>A0A5J4T4F6</accession>
<comment type="caution">
    <text evidence="1">The sequence shown here is derived from an EMBL/GenBank/DDBJ whole genome shotgun (WGS) entry which is preliminary data.</text>
</comment>
<protein>
    <submittedName>
        <fullName evidence="1">Uncharacterized protein</fullName>
    </submittedName>
</protein>
<reference evidence="1 2" key="1">
    <citation type="submission" date="2019-03" db="EMBL/GenBank/DDBJ databases">
        <title>Single cell metagenomics reveals metabolic interactions within the superorganism composed of flagellate Streblomastix strix and complex community of Bacteroidetes bacteria on its surface.</title>
        <authorList>
            <person name="Treitli S.C."/>
            <person name="Kolisko M."/>
            <person name="Husnik F."/>
            <person name="Keeling P."/>
            <person name="Hampl V."/>
        </authorList>
    </citation>
    <scope>NUCLEOTIDE SEQUENCE [LARGE SCALE GENOMIC DNA]</scope>
    <source>
        <strain evidence="1">ST1C</strain>
    </source>
</reference>
<sequence length="330" mass="36514">VAEHNIDTVFAQSITLGSKDHPLQYQYKQDALFVTGEGKDQIITAFYTGYVFPVSLNPEYNAIRLILQLKYQDLLAPVITGPELVYLAEDWVFDATQFLTDYVITDNSGGQITTKVEPTSNGYLITATDPSGNTTTKTVDVLPAPTLHTLSYPDTIYYTTNDGEVSTTTIGQKITVRSPYIISKIEYVIPMYTSPTRYQPGVVGTYSLTFNVYVVGSITPMEAIIKVIIDAYKPLEFTVKSIVVQTSSANRLSTSAIKEKLYNIIKTEVSDIQEITITYNEYEGNENSPGQYRLDYAVTTSEQTYNAKATIEVNNDGSETPTPNTAVLIA</sequence>